<feature type="domain" description="SprT-like" evidence="1">
    <location>
        <begin position="24"/>
        <end position="177"/>
    </location>
</feature>
<dbReference type="OrthoDB" id="267364at2"/>
<dbReference type="PANTHER" id="PTHR38773:SF1">
    <property type="entry name" value="PROTEIN SPRT"/>
    <property type="match status" value="1"/>
</dbReference>
<accession>A0A368U7K9</accession>
<dbReference type="EMBL" id="QPIJ01000005">
    <property type="protein sequence ID" value="RCV93158.1"/>
    <property type="molecule type" value="Genomic_DNA"/>
</dbReference>
<gene>
    <name evidence="2" type="ORF">DU506_04075</name>
</gene>
<dbReference type="InterPro" id="IPR006640">
    <property type="entry name" value="SprT-like_domain"/>
</dbReference>
<name>A0A368U7K9_9GAMM</name>
<sequence length="186" mass="21420">MTTPVLPSPCSKRLGLLDSSALAQAVDARVAEAWQLCREVHPDLPRPGVWLDLRGAGAGQANMKRGGLRFNRLLLEDNRLAFFEEVIPHEMAHWLVFHLENGPRLKPHGHEWKTVMRELFGLVPRVTHRFDTQRVRLTPFRYRCGCREHALTRRRHTFVLQGGCYRCRFCAETLVYHAEDGSEGRI</sequence>
<dbReference type="PANTHER" id="PTHR38773">
    <property type="entry name" value="PROTEIN SPRT"/>
    <property type="match status" value="1"/>
</dbReference>
<dbReference type="AlphaFoldDB" id="A0A368U7K9"/>
<keyword evidence="3" id="KW-1185">Reference proteome</keyword>
<dbReference type="Pfam" id="PF10263">
    <property type="entry name" value="SprT-like"/>
    <property type="match status" value="1"/>
</dbReference>
<reference evidence="2 3" key="1">
    <citation type="submission" date="2018-07" db="EMBL/GenBank/DDBJ databases">
        <title>Halomonas rutogse sp. nov., isolated from Lake TangqianCo on Tibetan Plateau.</title>
        <authorList>
            <person name="Lu H."/>
            <person name="Xing P."/>
            <person name="Wu Q."/>
        </authorList>
    </citation>
    <scope>NUCLEOTIDE SEQUENCE [LARGE SCALE GENOMIC DNA]</scope>
    <source>
        <strain evidence="2 3">TQ8S</strain>
    </source>
</reference>
<dbReference type="SMART" id="SM00731">
    <property type="entry name" value="SprT"/>
    <property type="match status" value="1"/>
</dbReference>
<evidence type="ECO:0000259" key="1">
    <source>
        <dbReference type="SMART" id="SM00731"/>
    </source>
</evidence>
<dbReference type="Proteomes" id="UP000253204">
    <property type="component" value="Unassembled WGS sequence"/>
</dbReference>
<comment type="caution">
    <text evidence="2">The sequence shown here is derived from an EMBL/GenBank/DDBJ whole genome shotgun (WGS) entry which is preliminary data.</text>
</comment>
<protein>
    <submittedName>
        <fullName evidence="2">Metallopeptidase</fullName>
    </submittedName>
</protein>
<evidence type="ECO:0000313" key="3">
    <source>
        <dbReference type="Proteomes" id="UP000253204"/>
    </source>
</evidence>
<organism evidence="2 3">
    <name type="scientific">Vreelandella rituensis</name>
    <dbReference type="NCBI Taxonomy" id="2282306"/>
    <lineage>
        <taxon>Bacteria</taxon>
        <taxon>Pseudomonadati</taxon>
        <taxon>Pseudomonadota</taxon>
        <taxon>Gammaproteobacteria</taxon>
        <taxon>Oceanospirillales</taxon>
        <taxon>Halomonadaceae</taxon>
        <taxon>Vreelandella</taxon>
    </lineage>
</organism>
<proteinExistence type="predicted"/>
<dbReference type="RefSeq" id="WP_114485729.1">
    <property type="nucleotide sequence ID" value="NZ_CBCSHM010000016.1"/>
</dbReference>
<dbReference type="GO" id="GO:0006950">
    <property type="term" value="P:response to stress"/>
    <property type="evidence" value="ECO:0007669"/>
    <property type="project" value="UniProtKB-ARBA"/>
</dbReference>
<evidence type="ECO:0000313" key="2">
    <source>
        <dbReference type="EMBL" id="RCV93158.1"/>
    </source>
</evidence>